<reference evidence="2" key="2">
    <citation type="submission" date="2020-10" db="UniProtKB">
        <authorList>
            <consortium name="WormBaseParasite"/>
        </authorList>
    </citation>
    <scope>IDENTIFICATION</scope>
</reference>
<name>A0A7E4VZ26_PANRE</name>
<reference evidence="1" key="1">
    <citation type="journal article" date="2013" name="Genetics">
        <title>The draft genome and transcriptome of Panagrellus redivivus are shaped by the harsh demands of a free-living lifestyle.</title>
        <authorList>
            <person name="Srinivasan J."/>
            <person name="Dillman A.R."/>
            <person name="Macchietto M.G."/>
            <person name="Heikkinen L."/>
            <person name="Lakso M."/>
            <person name="Fracchia K.M."/>
            <person name="Antoshechkin I."/>
            <person name="Mortazavi A."/>
            <person name="Wong G."/>
            <person name="Sternberg P.W."/>
        </authorList>
    </citation>
    <scope>NUCLEOTIDE SEQUENCE [LARGE SCALE GENOMIC DNA]</scope>
    <source>
        <strain evidence="1">MT8872</strain>
    </source>
</reference>
<proteinExistence type="predicted"/>
<protein>
    <submittedName>
        <fullName evidence="2">Uncharacterized protein</fullName>
    </submittedName>
</protein>
<organism evidence="1 2">
    <name type="scientific">Panagrellus redivivus</name>
    <name type="common">Microworm</name>
    <dbReference type="NCBI Taxonomy" id="6233"/>
    <lineage>
        <taxon>Eukaryota</taxon>
        <taxon>Metazoa</taxon>
        <taxon>Ecdysozoa</taxon>
        <taxon>Nematoda</taxon>
        <taxon>Chromadorea</taxon>
        <taxon>Rhabditida</taxon>
        <taxon>Tylenchina</taxon>
        <taxon>Panagrolaimomorpha</taxon>
        <taxon>Panagrolaimoidea</taxon>
        <taxon>Panagrolaimidae</taxon>
        <taxon>Panagrellus</taxon>
    </lineage>
</organism>
<dbReference type="AlphaFoldDB" id="A0A7E4VZ26"/>
<sequence>MRRQSTLEFSVMLSSSCGDKRKRLLPLQLFPFYGALYKKEVVIQLHIGRGLRSGRQSNGIACLQKTVSP</sequence>
<accession>A0A7E4VZ26</accession>
<keyword evidence="1" id="KW-1185">Reference proteome</keyword>
<dbReference type="Proteomes" id="UP000492821">
    <property type="component" value="Unassembled WGS sequence"/>
</dbReference>
<evidence type="ECO:0000313" key="1">
    <source>
        <dbReference type="Proteomes" id="UP000492821"/>
    </source>
</evidence>
<dbReference type="WBParaSite" id="Pan_g4635.t1">
    <property type="protein sequence ID" value="Pan_g4635.t1"/>
    <property type="gene ID" value="Pan_g4635"/>
</dbReference>
<evidence type="ECO:0000313" key="2">
    <source>
        <dbReference type="WBParaSite" id="Pan_g4635.t1"/>
    </source>
</evidence>